<evidence type="ECO:0000256" key="4">
    <source>
        <dbReference type="ARBA" id="ARBA00022927"/>
    </source>
</evidence>
<feature type="transmembrane region" description="Helical" evidence="7">
    <location>
        <begin position="188"/>
        <end position="212"/>
    </location>
</feature>
<dbReference type="Proteomes" id="UP000225706">
    <property type="component" value="Unassembled WGS sequence"/>
</dbReference>
<evidence type="ECO:0000313" key="9">
    <source>
        <dbReference type="Proteomes" id="UP000225706"/>
    </source>
</evidence>
<keyword evidence="6 7" id="KW-0472">Membrane</keyword>
<evidence type="ECO:0000313" key="8">
    <source>
        <dbReference type="EMBL" id="PFX33859.1"/>
    </source>
</evidence>
<keyword evidence="8" id="KW-0675">Receptor</keyword>
<name>A0A2B4SXE3_STYPI</name>
<keyword evidence="3" id="KW-0732">Signal</keyword>
<dbReference type="InterPro" id="IPR009011">
    <property type="entry name" value="Man6P_isomerase_rcpt-bd_dom_sf"/>
</dbReference>
<evidence type="ECO:0000256" key="1">
    <source>
        <dbReference type="ARBA" id="ARBA00004472"/>
    </source>
</evidence>
<protein>
    <submittedName>
        <fullName evidence="8">Cation-dependent mannose-6-phosphate receptor</fullName>
    </submittedName>
</protein>
<sequence length="263" mass="29058">MWVSENNWISIFIVYIHVPTVVWTLSQCITESDCKCSTDEGTIDLSQLALPASSAPRFKDVAVKGVEGLSVSWNPCNKWTKPSSPSSQYKDCENIAACGTILTNNFDIGQQETAECYFNTTVERCVLAFTGKVYLDTEQSPKTFITLECDSSEEGQLESIGPSEKVDDSAHFPFKLHSKYACPRKSSLSAGSVLIIVFGSLLLAYIVAGILFNKFHRGATGKEVIPNINFWMDFPLLVKDGVAFSYQFCKKTCGGKRSSYESI</sequence>
<keyword evidence="2 7" id="KW-0812">Transmembrane</keyword>
<reference evidence="9" key="1">
    <citation type="journal article" date="2017" name="bioRxiv">
        <title>Comparative analysis of the genomes of Stylophora pistillata and Acropora digitifera provides evidence for extensive differences between species of corals.</title>
        <authorList>
            <person name="Voolstra C.R."/>
            <person name="Li Y."/>
            <person name="Liew Y.J."/>
            <person name="Baumgarten S."/>
            <person name="Zoccola D."/>
            <person name="Flot J.-F."/>
            <person name="Tambutte S."/>
            <person name="Allemand D."/>
            <person name="Aranda M."/>
        </authorList>
    </citation>
    <scope>NUCLEOTIDE SEQUENCE [LARGE SCALE GENOMIC DNA]</scope>
</reference>
<dbReference type="GO" id="GO:0000139">
    <property type="term" value="C:Golgi membrane"/>
    <property type="evidence" value="ECO:0007669"/>
    <property type="project" value="UniProtKB-SubCell"/>
</dbReference>
<comment type="subcellular location">
    <subcellularLocation>
        <location evidence="1">Preautophagosomal structure membrane</location>
        <topology evidence="1">Single-pass type I membrane protein</topology>
    </subcellularLocation>
</comment>
<dbReference type="STRING" id="50429.A0A2B4SXE3"/>
<dbReference type="GO" id="GO:0005802">
    <property type="term" value="C:trans-Golgi network"/>
    <property type="evidence" value="ECO:0007669"/>
    <property type="project" value="TreeGrafter"/>
</dbReference>
<proteinExistence type="predicted"/>
<evidence type="ECO:0000256" key="5">
    <source>
        <dbReference type="ARBA" id="ARBA00022989"/>
    </source>
</evidence>
<evidence type="ECO:0000256" key="2">
    <source>
        <dbReference type="ARBA" id="ARBA00022692"/>
    </source>
</evidence>
<evidence type="ECO:0000256" key="6">
    <source>
        <dbReference type="ARBA" id="ARBA00023136"/>
    </source>
</evidence>
<accession>A0A2B4SXE3</accession>
<dbReference type="AlphaFoldDB" id="A0A2B4SXE3"/>
<evidence type="ECO:0000256" key="3">
    <source>
        <dbReference type="ARBA" id="ARBA00022729"/>
    </source>
</evidence>
<dbReference type="PANTHER" id="PTHR15071:SF0">
    <property type="entry name" value="MANNOSE 6-PHOSPHATE RECEPTOR-LIKE PROTEIN 1"/>
    <property type="match status" value="1"/>
</dbReference>
<evidence type="ECO:0000256" key="7">
    <source>
        <dbReference type="SAM" id="Phobius"/>
    </source>
</evidence>
<dbReference type="Gene3D" id="2.70.130.10">
    <property type="entry name" value="Mannose-6-phosphate receptor binding domain"/>
    <property type="match status" value="1"/>
</dbReference>
<keyword evidence="5 7" id="KW-1133">Transmembrane helix</keyword>
<organism evidence="8 9">
    <name type="scientific">Stylophora pistillata</name>
    <name type="common">Smooth cauliflower coral</name>
    <dbReference type="NCBI Taxonomy" id="50429"/>
    <lineage>
        <taxon>Eukaryota</taxon>
        <taxon>Metazoa</taxon>
        <taxon>Cnidaria</taxon>
        <taxon>Anthozoa</taxon>
        <taxon>Hexacorallia</taxon>
        <taxon>Scleractinia</taxon>
        <taxon>Astrocoeniina</taxon>
        <taxon>Pocilloporidae</taxon>
        <taxon>Stylophora</taxon>
    </lineage>
</organism>
<dbReference type="SUPFAM" id="SSF50911">
    <property type="entry name" value="Mannose 6-phosphate receptor domain"/>
    <property type="match status" value="1"/>
</dbReference>
<keyword evidence="4" id="KW-0653">Protein transport</keyword>
<dbReference type="EMBL" id="LSMT01000008">
    <property type="protein sequence ID" value="PFX33859.1"/>
    <property type="molecule type" value="Genomic_DNA"/>
</dbReference>
<comment type="caution">
    <text evidence="8">The sequence shown here is derived from an EMBL/GenBank/DDBJ whole genome shotgun (WGS) entry which is preliminary data.</text>
</comment>
<dbReference type="PANTHER" id="PTHR15071">
    <property type="entry name" value="MANNOSE-6-PHOSPHATE RECEPTOR FAMILY MEMBER"/>
    <property type="match status" value="1"/>
</dbReference>
<dbReference type="InterPro" id="IPR018939">
    <property type="entry name" value="Autophagy-rel_prot_27"/>
</dbReference>
<keyword evidence="9" id="KW-1185">Reference proteome</keyword>
<dbReference type="OrthoDB" id="5984204at2759"/>
<keyword evidence="4" id="KW-0813">Transport</keyword>
<gene>
    <name evidence="8" type="primary">M6pr</name>
    <name evidence="8" type="ORF">AWC38_SpisGene1278</name>
</gene>
<dbReference type="Pfam" id="PF09451">
    <property type="entry name" value="ATG27"/>
    <property type="match status" value="1"/>
</dbReference>